<dbReference type="GO" id="GO:0003735">
    <property type="term" value="F:structural constituent of ribosome"/>
    <property type="evidence" value="ECO:0007669"/>
    <property type="project" value="InterPro"/>
</dbReference>
<dbReference type="InterPro" id="IPR036870">
    <property type="entry name" value="Ribosomal_bS18_sf"/>
</dbReference>
<evidence type="ECO:0000256" key="2">
    <source>
        <dbReference type="ARBA" id="ARBA00022980"/>
    </source>
</evidence>
<evidence type="ECO:0000256" key="3">
    <source>
        <dbReference type="ARBA" id="ARBA00023274"/>
    </source>
</evidence>
<protein>
    <recommendedName>
        <fullName evidence="4">Small ribosomal subunit protein bS18</fullName>
    </recommendedName>
</protein>
<accession>A0A1F5GUZ7</accession>
<dbReference type="SUPFAM" id="SSF46911">
    <property type="entry name" value="Ribosomal protein S18"/>
    <property type="match status" value="1"/>
</dbReference>
<dbReference type="EMBL" id="MFBN01000013">
    <property type="protein sequence ID" value="OGD95678.1"/>
    <property type="molecule type" value="Genomic_DNA"/>
</dbReference>
<evidence type="ECO:0000256" key="4">
    <source>
        <dbReference type="HAMAP-Rule" id="MF_00270"/>
    </source>
</evidence>
<comment type="function">
    <text evidence="4">Binds as a heterodimer with protein bS6 to the central domain of the 16S rRNA, where it helps stabilize the platform of the 30S subunit.</text>
</comment>
<sequence>MRAKRCPLCLAHTVIDYKDTVLLRKYISERGKILGRARTGICAKHQRIITKSIKRARIVALLPFVQG</sequence>
<dbReference type="GO" id="GO:0070181">
    <property type="term" value="F:small ribosomal subunit rRNA binding"/>
    <property type="evidence" value="ECO:0007669"/>
    <property type="project" value="TreeGrafter"/>
</dbReference>
<dbReference type="AlphaFoldDB" id="A0A1F5GUZ7"/>
<dbReference type="STRING" id="1797724.A3A48_02715"/>
<comment type="subunit">
    <text evidence="4">Part of the 30S ribosomal subunit. Forms a tight heterodimer with protein bS6.</text>
</comment>
<evidence type="ECO:0000313" key="6">
    <source>
        <dbReference type="EMBL" id="OGD95678.1"/>
    </source>
</evidence>
<dbReference type="HAMAP" id="MF_00270">
    <property type="entry name" value="Ribosomal_bS18"/>
    <property type="match status" value="1"/>
</dbReference>
<dbReference type="GO" id="GO:0022627">
    <property type="term" value="C:cytosolic small ribosomal subunit"/>
    <property type="evidence" value="ECO:0007669"/>
    <property type="project" value="TreeGrafter"/>
</dbReference>
<dbReference type="InterPro" id="IPR001648">
    <property type="entry name" value="Ribosomal_bS18"/>
</dbReference>
<evidence type="ECO:0000313" key="7">
    <source>
        <dbReference type="Proteomes" id="UP000178336"/>
    </source>
</evidence>
<dbReference type="PANTHER" id="PTHR13479">
    <property type="entry name" value="30S RIBOSOMAL PROTEIN S18"/>
    <property type="match status" value="1"/>
</dbReference>
<dbReference type="Pfam" id="PF01084">
    <property type="entry name" value="Ribosomal_S18"/>
    <property type="match status" value="1"/>
</dbReference>
<reference evidence="6 7" key="1">
    <citation type="journal article" date="2016" name="Nat. Commun.">
        <title>Thousands of microbial genomes shed light on interconnected biogeochemical processes in an aquifer system.</title>
        <authorList>
            <person name="Anantharaman K."/>
            <person name="Brown C.T."/>
            <person name="Hug L.A."/>
            <person name="Sharon I."/>
            <person name="Castelle C.J."/>
            <person name="Probst A.J."/>
            <person name="Thomas B.C."/>
            <person name="Singh A."/>
            <person name="Wilkins M.J."/>
            <person name="Karaoz U."/>
            <person name="Brodie E.L."/>
            <person name="Williams K.H."/>
            <person name="Hubbard S.S."/>
            <person name="Banfield J.F."/>
        </authorList>
    </citation>
    <scope>NUCLEOTIDE SEQUENCE [LARGE SCALE GENOMIC DNA]</scope>
</reference>
<comment type="similarity">
    <text evidence="1 4 5">Belongs to the bacterial ribosomal protein bS18 family.</text>
</comment>
<dbReference type="GO" id="GO:0006412">
    <property type="term" value="P:translation"/>
    <property type="evidence" value="ECO:0007669"/>
    <property type="project" value="UniProtKB-UniRule"/>
</dbReference>
<comment type="caution">
    <text evidence="6">The sequence shown here is derived from an EMBL/GenBank/DDBJ whole genome shotgun (WGS) entry which is preliminary data.</text>
</comment>
<keyword evidence="2 4" id="KW-0689">Ribosomal protein</keyword>
<dbReference type="PANTHER" id="PTHR13479:SF40">
    <property type="entry name" value="SMALL RIBOSOMAL SUBUNIT PROTEIN BS18M"/>
    <property type="match status" value="1"/>
</dbReference>
<dbReference type="Proteomes" id="UP000178336">
    <property type="component" value="Unassembled WGS sequence"/>
</dbReference>
<gene>
    <name evidence="4" type="primary">rpsR</name>
    <name evidence="6" type="ORF">A3A48_02715</name>
</gene>
<dbReference type="NCBIfam" id="TIGR00165">
    <property type="entry name" value="S18"/>
    <property type="match status" value="1"/>
</dbReference>
<proteinExistence type="inferred from homology"/>
<name>A0A1F5GUZ7_9BACT</name>
<keyword evidence="4" id="KW-0694">RNA-binding</keyword>
<dbReference type="PRINTS" id="PR00974">
    <property type="entry name" value="RIBOSOMALS18"/>
</dbReference>
<keyword evidence="4" id="KW-0699">rRNA-binding</keyword>
<dbReference type="Gene3D" id="4.10.640.10">
    <property type="entry name" value="Ribosomal protein S18"/>
    <property type="match status" value="1"/>
</dbReference>
<keyword evidence="3 4" id="KW-0687">Ribonucleoprotein</keyword>
<organism evidence="6 7">
    <name type="scientific">Candidatus Curtissbacteria bacterium RIFCSPLOWO2_01_FULL_37_9</name>
    <dbReference type="NCBI Taxonomy" id="1797724"/>
    <lineage>
        <taxon>Bacteria</taxon>
        <taxon>Candidatus Curtissiibacteriota</taxon>
    </lineage>
</organism>
<evidence type="ECO:0000256" key="1">
    <source>
        <dbReference type="ARBA" id="ARBA00005589"/>
    </source>
</evidence>
<evidence type="ECO:0000256" key="5">
    <source>
        <dbReference type="RuleBase" id="RU003910"/>
    </source>
</evidence>